<name>A0A1X2LRF2_9MYCO</name>
<gene>
    <name evidence="1" type="ORF">B8W66_17915</name>
</gene>
<dbReference type="Gene3D" id="6.10.140.2080">
    <property type="match status" value="1"/>
</dbReference>
<dbReference type="AlphaFoldDB" id="A0A1X2LRF2"/>
<organism evidence="1 2">
    <name type="scientific">Mycobacterium decipiens</name>
    <dbReference type="NCBI Taxonomy" id="1430326"/>
    <lineage>
        <taxon>Bacteria</taxon>
        <taxon>Bacillati</taxon>
        <taxon>Actinomycetota</taxon>
        <taxon>Actinomycetes</taxon>
        <taxon>Mycobacteriales</taxon>
        <taxon>Mycobacteriaceae</taxon>
        <taxon>Mycobacterium</taxon>
    </lineage>
</organism>
<keyword evidence="1" id="KW-0540">Nuclease</keyword>
<reference evidence="1 2" key="1">
    <citation type="submission" date="2017-04" db="EMBL/GenBank/DDBJ databases">
        <title>The new phylogeny of genus Mycobacterium.</title>
        <authorList>
            <person name="Tortoli E."/>
            <person name="Trovato A."/>
            <person name="Cirillo D.M."/>
        </authorList>
    </citation>
    <scope>NUCLEOTIDE SEQUENCE [LARGE SCALE GENOMIC DNA]</scope>
    <source>
        <strain evidence="1 2">TBL 1200985</strain>
    </source>
</reference>
<keyword evidence="2" id="KW-1185">Reference proteome</keyword>
<dbReference type="OrthoDB" id="4350726at2"/>
<dbReference type="Pfam" id="PF11829">
    <property type="entry name" value="DUF3349"/>
    <property type="match status" value="1"/>
</dbReference>
<dbReference type="EMBL" id="NCXP01000027">
    <property type="protein sequence ID" value="OSC39198.1"/>
    <property type="molecule type" value="Genomic_DNA"/>
</dbReference>
<evidence type="ECO:0000313" key="2">
    <source>
        <dbReference type="Proteomes" id="UP000193247"/>
    </source>
</evidence>
<dbReference type="STRING" id="1430326.B8W66_17915"/>
<proteinExistence type="predicted"/>
<accession>A0A1X2LRF2</accession>
<comment type="caution">
    <text evidence="1">The sequence shown here is derived from an EMBL/GenBank/DDBJ whole genome shotgun (WGS) entry which is preliminary data.</text>
</comment>
<evidence type="ECO:0000313" key="1">
    <source>
        <dbReference type="EMBL" id="OSC39198.1"/>
    </source>
</evidence>
<sequence>MTKTFSHPHFLRSVLSWLQVGYPDGVPGPDRVALLSLLRSTPLTEEQVREVVRHLTEKGSPAIADGVINTDEIAEFISEVTHHDAGPENVQRVAGILAAAGWPLAGVEVSEAESEGGHAAASQG</sequence>
<dbReference type="RefSeq" id="WP_085326619.1">
    <property type="nucleotide sequence ID" value="NZ_NCXP01000027.1"/>
</dbReference>
<dbReference type="Proteomes" id="UP000193247">
    <property type="component" value="Unassembled WGS sequence"/>
</dbReference>
<dbReference type="InterPro" id="IPR021784">
    <property type="entry name" value="DUF3349"/>
</dbReference>
<dbReference type="GO" id="GO:0004519">
    <property type="term" value="F:endonuclease activity"/>
    <property type="evidence" value="ECO:0007669"/>
    <property type="project" value="UniProtKB-KW"/>
</dbReference>
<keyword evidence="1" id="KW-0378">Hydrolase</keyword>
<protein>
    <submittedName>
        <fullName evidence="1">Endonuclease</fullName>
    </submittedName>
</protein>
<dbReference type="Gene3D" id="1.10.10.2390">
    <property type="match status" value="1"/>
</dbReference>
<keyword evidence="1" id="KW-0255">Endonuclease</keyword>